<feature type="domain" description="Sialate O-acetylesterase" evidence="3">
    <location>
        <begin position="443"/>
        <end position="550"/>
    </location>
</feature>
<reference evidence="5 6" key="1">
    <citation type="submission" date="2017-05" db="EMBL/GenBank/DDBJ databases">
        <authorList>
            <person name="Varghese N."/>
            <person name="Submissions S."/>
        </authorList>
    </citation>
    <scope>NUCLEOTIDE SEQUENCE [LARGE SCALE GENOMIC DNA]</scope>
    <source>
        <strain evidence="5 6">DSM 21985</strain>
    </source>
</reference>
<dbReference type="GO" id="GO:0001681">
    <property type="term" value="F:sialate O-acetylesterase activity"/>
    <property type="evidence" value="ECO:0007669"/>
    <property type="project" value="InterPro"/>
</dbReference>
<dbReference type="InterPro" id="IPR039329">
    <property type="entry name" value="SIAE"/>
</dbReference>
<evidence type="ECO:0000256" key="1">
    <source>
        <dbReference type="ARBA" id="ARBA00022801"/>
    </source>
</evidence>
<dbReference type="InterPro" id="IPR025300">
    <property type="entry name" value="BetaGal_jelly_roll_dom"/>
</dbReference>
<evidence type="ECO:0000313" key="5">
    <source>
        <dbReference type="EMBL" id="SMO33446.1"/>
    </source>
</evidence>
<dbReference type="InterPro" id="IPR036514">
    <property type="entry name" value="SGNH_hydro_sf"/>
</dbReference>
<dbReference type="RefSeq" id="WP_142452631.1">
    <property type="nucleotide sequence ID" value="NZ_FXTP01000001.1"/>
</dbReference>
<evidence type="ECO:0000313" key="6">
    <source>
        <dbReference type="Proteomes" id="UP000317557"/>
    </source>
</evidence>
<evidence type="ECO:0000259" key="3">
    <source>
        <dbReference type="Pfam" id="PF03629"/>
    </source>
</evidence>
<evidence type="ECO:0000259" key="4">
    <source>
        <dbReference type="Pfam" id="PF13364"/>
    </source>
</evidence>
<evidence type="ECO:0000256" key="2">
    <source>
        <dbReference type="ARBA" id="ARBA00023295"/>
    </source>
</evidence>
<protein>
    <submittedName>
        <fullName evidence="5">Sialate O-acetylesterase</fullName>
    </submittedName>
</protein>
<keyword evidence="6" id="KW-1185">Reference proteome</keyword>
<dbReference type="OrthoDB" id="9816001at2"/>
<feature type="domain" description="Beta-galactosidase jelly roll" evidence="4">
    <location>
        <begin position="302"/>
        <end position="381"/>
    </location>
</feature>
<dbReference type="Proteomes" id="UP000317557">
    <property type="component" value="Unassembled WGS sequence"/>
</dbReference>
<dbReference type="Gene3D" id="3.40.50.1110">
    <property type="entry name" value="SGNH hydrolase"/>
    <property type="match status" value="1"/>
</dbReference>
<organism evidence="5 6">
    <name type="scientific">Gracilimonas mengyeensis</name>
    <dbReference type="NCBI Taxonomy" id="1302730"/>
    <lineage>
        <taxon>Bacteria</taxon>
        <taxon>Pseudomonadati</taxon>
        <taxon>Balneolota</taxon>
        <taxon>Balneolia</taxon>
        <taxon>Balneolales</taxon>
        <taxon>Balneolaceae</taxon>
        <taxon>Gracilimonas</taxon>
    </lineage>
</organism>
<accession>A0A521AF94</accession>
<dbReference type="Pfam" id="PF03629">
    <property type="entry name" value="SASA"/>
    <property type="match status" value="2"/>
</dbReference>
<sequence>MLRKTGILLLLIFGFQTFVNAQVKLPKLINDHMVLQRDTELTLWGWASPGEEVQVEFAGFKRTTTTQPDSTWQVQFPPQEAGGPYEVTISGSNTITLKNIMLGDVWVASGQSNMELPMYRVAPLYEEEMRQADYPRIRYFNVPQRYNFDKEQQDLAEGSWQIIHPDVIRQVSALAYFFARRLHEEYEVPVGIINSSLGGSPVEAWMSEEALKEFPRHYHEALRYKNDEMITNIQAADQSRMNTWFHVSNTLDKGYDGIKWSSPELDDSKWGTVELPGFWDEAVFRNSKGKELKPGNENGTVHLKGKNGVVWYRKTIEVPESMTGMPVELELGRIVDADSTFINGVFVGNTTYQYPPRWYTVPAGILKADENVIAVRVVNQQGAGGFFHDKPYELRTDTDTLNLEGRWKYKLGIEMPPLASQTFIRWKPLGLFNGMIAPLLNFEIKGVIWYQGESNVGDEEEYAKSFPAMISNWRNRWELPELPFLYVQLANFMKAYDKPTDSEWARLREAQAKALEMPYTGMAVAIDVGEWNDIHPLNKKSVGERLAQAARHVAYGEQDVVPMGPVYAGMEKKGSRIEISFKNTGSGLIIKGESLKEIAIAGPSGEFEWARADVQGDKLIVWHPAIENPVAVRYAWADNPDDANLYNQEGLPAAPFRTDSW</sequence>
<name>A0A521AF94_9BACT</name>
<dbReference type="PANTHER" id="PTHR22901:SF0">
    <property type="entry name" value="SIALATE O-ACETYLESTERASE"/>
    <property type="match status" value="1"/>
</dbReference>
<dbReference type="InterPro" id="IPR005181">
    <property type="entry name" value="SASA"/>
</dbReference>
<dbReference type="AlphaFoldDB" id="A0A521AF94"/>
<proteinExistence type="predicted"/>
<dbReference type="Gene3D" id="2.60.120.260">
    <property type="entry name" value="Galactose-binding domain-like"/>
    <property type="match status" value="1"/>
</dbReference>
<feature type="domain" description="Sialate O-acetylesterase" evidence="3">
    <location>
        <begin position="104"/>
        <end position="223"/>
    </location>
</feature>
<dbReference type="Pfam" id="PF13364">
    <property type="entry name" value="BetaGal_ABD2"/>
    <property type="match status" value="1"/>
</dbReference>
<keyword evidence="2" id="KW-0326">Glycosidase</keyword>
<dbReference type="PANTHER" id="PTHR22901">
    <property type="entry name" value="SIALATE O-ACETYLESTERASE"/>
    <property type="match status" value="1"/>
</dbReference>
<dbReference type="EMBL" id="FXTP01000001">
    <property type="protein sequence ID" value="SMO33446.1"/>
    <property type="molecule type" value="Genomic_DNA"/>
</dbReference>
<gene>
    <name evidence="5" type="ORF">SAMN06265219_10199</name>
</gene>
<dbReference type="SUPFAM" id="SSF52266">
    <property type="entry name" value="SGNH hydrolase"/>
    <property type="match status" value="1"/>
</dbReference>
<dbReference type="GO" id="GO:0004553">
    <property type="term" value="F:hydrolase activity, hydrolyzing O-glycosyl compounds"/>
    <property type="evidence" value="ECO:0007669"/>
    <property type="project" value="InterPro"/>
</dbReference>
<dbReference type="GO" id="GO:0005975">
    <property type="term" value="P:carbohydrate metabolic process"/>
    <property type="evidence" value="ECO:0007669"/>
    <property type="project" value="InterPro"/>
</dbReference>
<keyword evidence="1" id="KW-0378">Hydrolase</keyword>
<dbReference type="InterPro" id="IPR008979">
    <property type="entry name" value="Galactose-bd-like_sf"/>
</dbReference>
<dbReference type="SUPFAM" id="SSF49785">
    <property type="entry name" value="Galactose-binding domain-like"/>
    <property type="match status" value="1"/>
</dbReference>